<evidence type="ECO:0008006" key="4">
    <source>
        <dbReference type="Google" id="ProtNLM"/>
    </source>
</evidence>
<reference evidence="2 3" key="1">
    <citation type="submission" date="2016-11" db="EMBL/GenBank/DDBJ databases">
        <authorList>
            <person name="Jaros S."/>
            <person name="Januszkiewicz K."/>
            <person name="Wedrychowicz H."/>
        </authorList>
    </citation>
    <scope>NUCLEOTIDE SEQUENCE [LARGE SCALE GENOMIC DNA]</scope>
    <source>
        <strain evidence="2 3">DSM 27063</strain>
    </source>
</reference>
<accession>A0A1M6IZJ7</accession>
<keyword evidence="3" id="KW-1185">Reference proteome</keyword>
<gene>
    <name evidence="2" type="ORF">SAMN05444280_11855</name>
</gene>
<name>A0A1M6IZJ7_9BACT</name>
<organism evidence="2 3">
    <name type="scientific">Tangfeifania diversioriginum</name>
    <dbReference type="NCBI Taxonomy" id="1168035"/>
    <lineage>
        <taxon>Bacteria</taxon>
        <taxon>Pseudomonadati</taxon>
        <taxon>Bacteroidota</taxon>
        <taxon>Bacteroidia</taxon>
        <taxon>Marinilabiliales</taxon>
        <taxon>Prolixibacteraceae</taxon>
        <taxon>Tangfeifania</taxon>
    </lineage>
</organism>
<evidence type="ECO:0000256" key="1">
    <source>
        <dbReference type="SAM" id="SignalP"/>
    </source>
</evidence>
<keyword evidence="1" id="KW-0732">Signal</keyword>
<dbReference type="EMBL" id="FQZE01000018">
    <property type="protein sequence ID" value="SHJ39918.1"/>
    <property type="molecule type" value="Genomic_DNA"/>
</dbReference>
<evidence type="ECO:0000313" key="3">
    <source>
        <dbReference type="Proteomes" id="UP000184050"/>
    </source>
</evidence>
<dbReference type="AlphaFoldDB" id="A0A1M6IZJ7"/>
<dbReference type="STRING" id="1168035.SAMN05444280_11855"/>
<feature type="chain" id="PRO_5013042347" description="Beta-barrel porin-2, OmpL-like. bbp2" evidence="1">
    <location>
        <begin position="19"/>
        <end position="410"/>
    </location>
</feature>
<dbReference type="OrthoDB" id="9802177at2"/>
<sequence>MKYFVVLFMVFASAAAYSQGFISSQNIKIDFSGFVRNDFIVDTRRNVDACDRLLELIPEKPKYDKNGEDINAQPSAQFLNTFTRFGTSLSGLEMGSASIGAYVEVDFTGGASTNSLRFRHAYTQFVWPKSTLLFGRTWHPTFIEKVYPSTLNENTGLPFQVFNRSPQLRFTYHLSDNFDFIAGAVYQFKYANTGPAGKTYQYQRDAVVPNLHAQLQFYNENWVVGAAFDWKSIQPRTSTTGTEGTFAASEKLNTVAALAYFKYSENKFQLKAKSMYGQNVCESILPSGYAVASLDPATGAETYTPLNHIYNWVNFTYGSEWKFGFFAGYLKNLGTTENPTGPFYGFATDVDRVYKISPQLIFNYKNFMFGWELSWTTAAYGENDYNNKGKVINTENVTNFRNMLSIAYRF</sequence>
<proteinExistence type="predicted"/>
<evidence type="ECO:0000313" key="2">
    <source>
        <dbReference type="EMBL" id="SHJ39918.1"/>
    </source>
</evidence>
<feature type="signal peptide" evidence="1">
    <location>
        <begin position="1"/>
        <end position="18"/>
    </location>
</feature>
<dbReference type="SUPFAM" id="SSF56935">
    <property type="entry name" value="Porins"/>
    <property type="match status" value="1"/>
</dbReference>
<dbReference type="RefSeq" id="WP_139279571.1">
    <property type="nucleotide sequence ID" value="NZ_FQZE01000018.1"/>
</dbReference>
<protein>
    <recommendedName>
        <fullName evidence="4">Beta-barrel porin-2, OmpL-like. bbp2</fullName>
    </recommendedName>
</protein>
<dbReference type="Proteomes" id="UP000184050">
    <property type="component" value="Unassembled WGS sequence"/>
</dbReference>